<evidence type="ECO:0000256" key="6">
    <source>
        <dbReference type="ARBA" id="ARBA00023136"/>
    </source>
</evidence>
<keyword evidence="3" id="KW-0808">Transferase</keyword>
<keyword evidence="7" id="KW-0961">Cell wall biogenesis/degradation</keyword>
<name>A0A7C9CIV1_OPUST</name>
<keyword evidence="5 9" id="KW-1133">Transmembrane helix</keyword>
<dbReference type="GO" id="GO:0012505">
    <property type="term" value="C:endomembrane system"/>
    <property type="evidence" value="ECO:0007669"/>
    <property type="project" value="UniProtKB-SubCell"/>
</dbReference>
<dbReference type="PANTHER" id="PTHR13301">
    <property type="entry name" value="X-BOX TRANSCRIPTION FACTOR-RELATED"/>
    <property type="match status" value="1"/>
</dbReference>
<comment type="subcellular location">
    <subcellularLocation>
        <location evidence="1">Endomembrane system</location>
        <topology evidence="1">Multi-pass membrane protein</topology>
    </subcellularLocation>
</comment>
<evidence type="ECO:0000313" key="10">
    <source>
        <dbReference type="EMBL" id="MBA4618822.1"/>
    </source>
</evidence>
<dbReference type="GO" id="GO:0030244">
    <property type="term" value="P:cellulose biosynthetic process"/>
    <property type="evidence" value="ECO:0007669"/>
    <property type="project" value="InterPro"/>
</dbReference>
<dbReference type="Gene3D" id="3.90.550.10">
    <property type="entry name" value="Spore Coat Polysaccharide Biosynthesis Protein SpsA, Chain A"/>
    <property type="match status" value="1"/>
</dbReference>
<dbReference type="GO" id="GO:0016020">
    <property type="term" value="C:membrane"/>
    <property type="evidence" value="ECO:0007669"/>
    <property type="project" value="InterPro"/>
</dbReference>
<keyword evidence="6 9" id="KW-0472">Membrane</keyword>
<sequence length="270" mass="31347">MGDSAPSLLHHCHAHKLWGLINRTYSFLNFVALLAIFYYRGAFFFNENDPKYYMVPFLPWVTVSAAELVSSFLWVLKEPFFWFPVTRTVFPESLPKDPDLPGIDVFVCTADPEKEPTFGVMNTVVSAMALDYPAEKLSVYLSDDGGASVTLMGMKEAWAFATWWLPFCRRWNVKPICPQSYFERPEEESQNMEFIEDRNTIKEKYEAFKQRVERKWRTELETDTKRSAQNHPAIIQLTISIGLHSLERLAICVLPSAGIMEIRREERRKV</sequence>
<dbReference type="GO" id="GO:0016760">
    <property type="term" value="F:cellulose synthase (UDP-forming) activity"/>
    <property type="evidence" value="ECO:0007669"/>
    <property type="project" value="InterPro"/>
</dbReference>
<proteinExistence type="predicted"/>
<dbReference type="AlphaFoldDB" id="A0A7C9CIV1"/>
<evidence type="ECO:0000256" key="1">
    <source>
        <dbReference type="ARBA" id="ARBA00004127"/>
    </source>
</evidence>
<feature type="transmembrane region" description="Helical" evidence="9">
    <location>
        <begin position="57"/>
        <end position="76"/>
    </location>
</feature>
<dbReference type="InterPro" id="IPR005150">
    <property type="entry name" value="Cellulose_synth"/>
</dbReference>
<dbReference type="InterPro" id="IPR029044">
    <property type="entry name" value="Nucleotide-diphossugar_trans"/>
</dbReference>
<feature type="binding site" evidence="8">
    <location>
        <position position="115"/>
    </location>
    <ligand>
        <name>UDP-alpha-D-glucose</name>
        <dbReference type="ChEBI" id="CHEBI:58885"/>
    </ligand>
</feature>
<evidence type="ECO:0000256" key="2">
    <source>
        <dbReference type="ARBA" id="ARBA00022676"/>
    </source>
</evidence>
<evidence type="ECO:0000256" key="4">
    <source>
        <dbReference type="ARBA" id="ARBA00022692"/>
    </source>
</evidence>
<reference evidence="10" key="2">
    <citation type="submission" date="2020-07" db="EMBL/GenBank/DDBJ databases">
        <authorList>
            <person name="Vera ALvarez R."/>
            <person name="Arias-Moreno D.M."/>
            <person name="Jimenez-Jacinto V."/>
            <person name="Jimenez-Bremont J.F."/>
            <person name="Swaminathan K."/>
            <person name="Moose S.P."/>
            <person name="Guerrero-Gonzalez M.L."/>
            <person name="Marino-Ramirez L."/>
            <person name="Landsman D."/>
            <person name="Rodriguez-Kessler M."/>
            <person name="Delgado-Sanchez P."/>
        </authorList>
    </citation>
    <scope>NUCLEOTIDE SEQUENCE</scope>
    <source>
        <tissue evidence="10">Cladode</tissue>
    </source>
</reference>
<reference evidence="10" key="1">
    <citation type="journal article" date="2013" name="J. Plant Res.">
        <title>Effect of fungi and light on seed germination of three Opuntia species from semiarid lands of central Mexico.</title>
        <authorList>
            <person name="Delgado-Sanchez P."/>
            <person name="Jimenez-Bremont J.F."/>
            <person name="Guerrero-Gonzalez Mde L."/>
            <person name="Flores J."/>
        </authorList>
    </citation>
    <scope>NUCLEOTIDE SEQUENCE</scope>
    <source>
        <tissue evidence="10">Cladode</tissue>
    </source>
</reference>
<protein>
    <recommendedName>
        <fullName evidence="11">Cellulose synthase (UDP-forming)</fullName>
    </recommendedName>
</protein>
<accession>A0A7C9CIV1</accession>
<feature type="binding site" evidence="8">
    <location>
        <position position="114"/>
    </location>
    <ligand>
        <name>UDP-alpha-D-glucose</name>
        <dbReference type="ChEBI" id="CHEBI:58885"/>
    </ligand>
</feature>
<dbReference type="GO" id="GO:0071555">
    <property type="term" value="P:cell wall organization"/>
    <property type="evidence" value="ECO:0007669"/>
    <property type="project" value="UniProtKB-KW"/>
</dbReference>
<dbReference type="EMBL" id="GISG01022457">
    <property type="protein sequence ID" value="MBA4618822.1"/>
    <property type="molecule type" value="Transcribed_RNA"/>
</dbReference>
<evidence type="ECO:0000256" key="7">
    <source>
        <dbReference type="ARBA" id="ARBA00023316"/>
    </source>
</evidence>
<evidence type="ECO:0008006" key="11">
    <source>
        <dbReference type="Google" id="ProtNLM"/>
    </source>
</evidence>
<evidence type="ECO:0000256" key="8">
    <source>
        <dbReference type="PIRSR" id="PIRSR605150-2"/>
    </source>
</evidence>
<dbReference type="Pfam" id="PF03552">
    <property type="entry name" value="Cellulose_synt"/>
    <property type="match status" value="1"/>
</dbReference>
<keyword evidence="4 9" id="KW-0812">Transmembrane</keyword>
<dbReference type="FunFam" id="3.90.550.10:FF:000194">
    <property type="entry name" value="Cellulose synthase-like protein G2 isoform A"/>
    <property type="match status" value="1"/>
</dbReference>
<keyword evidence="2" id="KW-0328">Glycosyltransferase</keyword>
<evidence type="ECO:0000256" key="9">
    <source>
        <dbReference type="SAM" id="Phobius"/>
    </source>
</evidence>
<evidence type="ECO:0000256" key="3">
    <source>
        <dbReference type="ARBA" id="ARBA00022679"/>
    </source>
</evidence>
<feature type="transmembrane region" description="Helical" evidence="9">
    <location>
        <begin position="25"/>
        <end position="45"/>
    </location>
</feature>
<organism evidence="10">
    <name type="scientific">Opuntia streptacantha</name>
    <name type="common">Prickly pear cactus</name>
    <name type="synonym">Opuntia cardona</name>
    <dbReference type="NCBI Taxonomy" id="393608"/>
    <lineage>
        <taxon>Eukaryota</taxon>
        <taxon>Viridiplantae</taxon>
        <taxon>Streptophyta</taxon>
        <taxon>Embryophyta</taxon>
        <taxon>Tracheophyta</taxon>
        <taxon>Spermatophyta</taxon>
        <taxon>Magnoliopsida</taxon>
        <taxon>eudicotyledons</taxon>
        <taxon>Gunneridae</taxon>
        <taxon>Pentapetalae</taxon>
        <taxon>Caryophyllales</taxon>
        <taxon>Cactineae</taxon>
        <taxon>Cactaceae</taxon>
        <taxon>Opuntioideae</taxon>
        <taxon>Opuntia</taxon>
    </lineage>
</organism>
<evidence type="ECO:0000256" key="5">
    <source>
        <dbReference type="ARBA" id="ARBA00022989"/>
    </source>
</evidence>
<feature type="binding site" evidence="8">
    <location>
        <position position="144"/>
    </location>
    <ligand>
        <name>UDP-alpha-D-glucose</name>
        <dbReference type="ChEBI" id="CHEBI:58885"/>
    </ligand>
</feature>